<sequence>VMEDNLEEPRVHVPNVLPTHLTFMMDSNFIPSDNSLPESEIFYFDIEEKNSGSTTIHADISFPDFDHFYFKIEPDMGELTSIVDFGIRKNVLSTNVNLSLEDNQSPLFAYDVWIFLPFLTYPVALLYLPSSEYEDTIFDP</sequence>
<protein>
    <submittedName>
        <fullName evidence="1">Uncharacterized protein</fullName>
    </submittedName>
</protein>
<comment type="caution">
    <text evidence="1">The sequence shown here is derived from an EMBL/GenBank/DDBJ whole genome shotgun (WGS) entry which is preliminary data.</text>
</comment>
<evidence type="ECO:0000313" key="1">
    <source>
        <dbReference type="EMBL" id="GFD27932.1"/>
    </source>
</evidence>
<dbReference type="EMBL" id="BKCJ011380939">
    <property type="protein sequence ID" value="GFD27932.1"/>
    <property type="molecule type" value="Genomic_DNA"/>
</dbReference>
<reference evidence="1" key="1">
    <citation type="journal article" date="2019" name="Sci. Rep.">
        <title>Draft genome of Tanacetum cinerariifolium, the natural source of mosquito coil.</title>
        <authorList>
            <person name="Yamashiro T."/>
            <person name="Shiraishi A."/>
            <person name="Satake H."/>
            <person name="Nakayama K."/>
        </authorList>
    </citation>
    <scope>NUCLEOTIDE SEQUENCE</scope>
</reference>
<gene>
    <name evidence="1" type="ORF">Tci_899901</name>
</gene>
<accession>A0A699UY66</accession>
<feature type="non-terminal residue" evidence="1">
    <location>
        <position position="140"/>
    </location>
</feature>
<dbReference type="AlphaFoldDB" id="A0A699UY66"/>
<name>A0A699UY66_TANCI</name>
<organism evidence="1">
    <name type="scientific">Tanacetum cinerariifolium</name>
    <name type="common">Dalmatian daisy</name>
    <name type="synonym">Chrysanthemum cinerariifolium</name>
    <dbReference type="NCBI Taxonomy" id="118510"/>
    <lineage>
        <taxon>Eukaryota</taxon>
        <taxon>Viridiplantae</taxon>
        <taxon>Streptophyta</taxon>
        <taxon>Embryophyta</taxon>
        <taxon>Tracheophyta</taxon>
        <taxon>Spermatophyta</taxon>
        <taxon>Magnoliopsida</taxon>
        <taxon>eudicotyledons</taxon>
        <taxon>Gunneridae</taxon>
        <taxon>Pentapetalae</taxon>
        <taxon>asterids</taxon>
        <taxon>campanulids</taxon>
        <taxon>Asterales</taxon>
        <taxon>Asteraceae</taxon>
        <taxon>Asteroideae</taxon>
        <taxon>Anthemideae</taxon>
        <taxon>Anthemidinae</taxon>
        <taxon>Tanacetum</taxon>
    </lineage>
</organism>
<feature type="non-terminal residue" evidence="1">
    <location>
        <position position="1"/>
    </location>
</feature>
<proteinExistence type="predicted"/>